<feature type="region of interest" description="Disordered" evidence="1">
    <location>
        <begin position="1"/>
        <end position="30"/>
    </location>
</feature>
<comment type="caution">
    <text evidence="2">The sequence shown here is derived from an EMBL/GenBank/DDBJ whole genome shotgun (WGS) entry which is preliminary data.</text>
</comment>
<evidence type="ECO:0000256" key="1">
    <source>
        <dbReference type="SAM" id="MobiDB-lite"/>
    </source>
</evidence>
<feature type="compositionally biased region" description="Polar residues" evidence="1">
    <location>
        <begin position="1"/>
        <end position="12"/>
    </location>
</feature>
<evidence type="ECO:0000313" key="3">
    <source>
        <dbReference type="Proteomes" id="UP000314294"/>
    </source>
</evidence>
<sequence>MLDSLWSPQRSALSDGVQEASQSTGQRSLAEVTAASGKNYFLSEKQSHAVKPSDMESPSCLNYPPTPNSLTPDQSLGRPRHTQWISQEGMPDTRRAPTFPAKTTITHDADDESKNKIPPSLSLEWARSKQFVVETESWRGAAEADRPGQLGVDLM</sequence>
<protein>
    <submittedName>
        <fullName evidence="2">Uncharacterized protein</fullName>
    </submittedName>
</protein>
<dbReference type="EMBL" id="SRLO01000018">
    <property type="protein sequence ID" value="TNN85936.1"/>
    <property type="molecule type" value="Genomic_DNA"/>
</dbReference>
<reference evidence="2 3" key="1">
    <citation type="submission" date="2019-03" db="EMBL/GenBank/DDBJ databases">
        <title>First draft genome of Liparis tanakae, snailfish: a comprehensive survey of snailfish specific genes.</title>
        <authorList>
            <person name="Kim W."/>
            <person name="Song I."/>
            <person name="Jeong J.-H."/>
            <person name="Kim D."/>
            <person name="Kim S."/>
            <person name="Ryu S."/>
            <person name="Song J.Y."/>
            <person name="Lee S.K."/>
        </authorList>
    </citation>
    <scope>NUCLEOTIDE SEQUENCE [LARGE SCALE GENOMIC DNA]</scope>
    <source>
        <tissue evidence="2">Muscle</tissue>
    </source>
</reference>
<gene>
    <name evidence="2" type="ORF">EYF80_003780</name>
</gene>
<organism evidence="2 3">
    <name type="scientific">Liparis tanakae</name>
    <name type="common">Tanaka's snailfish</name>
    <dbReference type="NCBI Taxonomy" id="230148"/>
    <lineage>
        <taxon>Eukaryota</taxon>
        <taxon>Metazoa</taxon>
        <taxon>Chordata</taxon>
        <taxon>Craniata</taxon>
        <taxon>Vertebrata</taxon>
        <taxon>Euteleostomi</taxon>
        <taxon>Actinopterygii</taxon>
        <taxon>Neopterygii</taxon>
        <taxon>Teleostei</taxon>
        <taxon>Neoteleostei</taxon>
        <taxon>Acanthomorphata</taxon>
        <taxon>Eupercaria</taxon>
        <taxon>Perciformes</taxon>
        <taxon>Cottioidei</taxon>
        <taxon>Cottales</taxon>
        <taxon>Liparidae</taxon>
        <taxon>Liparis</taxon>
    </lineage>
</organism>
<feature type="compositionally biased region" description="Basic and acidic residues" evidence="1">
    <location>
        <begin position="105"/>
        <end position="115"/>
    </location>
</feature>
<name>A0A4Z2J6X0_9TELE</name>
<dbReference type="Proteomes" id="UP000314294">
    <property type="component" value="Unassembled WGS sequence"/>
</dbReference>
<feature type="region of interest" description="Disordered" evidence="1">
    <location>
        <begin position="45"/>
        <end position="120"/>
    </location>
</feature>
<feature type="region of interest" description="Disordered" evidence="1">
    <location>
        <begin position="136"/>
        <end position="155"/>
    </location>
</feature>
<proteinExistence type="predicted"/>
<accession>A0A4Z2J6X0</accession>
<dbReference type="AlphaFoldDB" id="A0A4Z2J6X0"/>
<evidence type="ECO:0000313" key="2">
    <source>
        <dbReference type="EMBL" id="TNN85936.1"/>
    </source>
</evidence>
<feature type="compositionally biased region" description="Basic and acidic residues" evidence="1">
    <location>
        <begin position="45"/>
        <end position="54"/>
    </location>
</feature>
<keyword evidence="3" id="KW-1185">Reference proteome</keyword>